<dbReference type="PANTHER" id="PTHR23310">
    <property type="entry name" value="ACYL-COA-BINDING PROTEIN, ACBP"/>
    <property type="match status" value="1"/>
</dbReference>
<dbReference type="PRINTS" id="PR00689">
    <property type="entry name" value="ACOABINDINGP"/>
</dbReference>
<proteinExistence type="predicted"/>
<reference evidence="11" key="1">
    <citation type="submission" date="2025-08" db="UniProtKB">
        <authorList>
            <consortium name="RefSeq"/>
        </authorList>
    </citation>
    <scope>IDENTIFICATION</scope>
    <source>
        <tissue evidence="11">Liver</tissue>
    </source>
</reference>
<organism evidence="10 11">
    <name type="scientific">Mesocricetus auratus</name>
    <name type="common">Golden hamster</name>
    <dbReference type="NCBI Taxonomy" id="10036"/>
    <lineage>
        <taxon>Eukaryota</taxon>
        <taxon>Metazoa</taxon>
        <taxon>Chordata</taxon>
        <taxon>Craniata</taxon>
        <taxon>Vertebrata</taxon>
        <taxon>Euteleostomi</taxon>
        <taxon>Mammalia</taxon>
        <taxon>Eutheria</taxon>
        <taxon>Euarchontoglires</taxon>
        <taxon>Glires</taxon>
        <taxon>Rodentia</taxon>
        <taxon>Myomorpha</taxon>
        <taxon>Muroidea</taxon>
        <taxon>Cricetidae</taxon>
        <taxon>Cricetinae</taxon>
        <taxon>Mesocricetus</taxon>
    </lineage>
</organism>
<dbReference type="GeneID" id="121137596"/>
<gene>
    <name evidence="11" type="primary">LOC121137596</name>
</gene>
<dbReference type="InterPro" id="IPR000582">
    <property type="entry name" value="Acyl-CoA-binding_protein"/>
</dbReference>
<dbReference type="SUPFAM" id="SSF47027">
    <property type="entry name" value="Acyl-CoA binding protein"/>
    <property type="match status" value="1"/>
</dbReference>
<evidence type="ECO:0000256" key="2">
    <source>
        <dbReference type="ARBA" id="ARBA00004555"/>
    </source>
</evidence>
<evidence type="ECO:0000256" key="8">
    <source>
        <dbReference type="ARBA" id="ARBA00039735"/>
    </source>
</evidence>
<feature type="domain" description="ACB" evidence="9">
    <location>
        <begin position="1"/>
        <end position="92"/>
    </location>
</feature>
<dbReference type="InterPro" id="IPR014352">
    <property type="entry name" value="FERM/acyl-CoA-bd_prot_sf"/>
</dbReference>
<evidence type="ECO:0000313" key="10">
    <source>
        <dbReference type="Proteomes" id="UP000886700"/>
    </source>
</evidence>
<sequence>MSEVLRVACWPVKAESEGVKGLWTQPGDDEMLFICGLFKYVTVGDTSTEQPGLLDLKDKAKWDSWNKPNGTSKESAVKTCMEKEELKKKYGI</sequence>
<evidence type="ECO:0000256" key="1">
    <source>
        <dbReference type="ARBA" id="ARBA00004240"/>
    </source>
</evidence>
<evidence type="ECO:0000256" key="7">
    <source>
        <dbReference type="ARBA" id="ARBA00023278"/>
    </source>
</evidence>
<evidence type="ECO:0000259" key="9">
    <source>
        <dbReference type="PROSITE" id="PS51228"/>
    </source>
</evidence>
<dbReference type="RefSeq" id="XP_040596149.1">
    <property type="nucleotide sequence ID" value="XM_040740215.1"/>
</dbReference>
<keyword evidence="6" id="KW-0446">Lipid-binding</keyword>
<dbReference type="PROSITE" id="PS51228">
    <property type="entry name" value="ACB_2"/>
    <property type="match status" value="1"/>
</dbReference>
<evidence type="ECO:0000256" key="3">
    <source>
        <dbReference type="ARBA" id="ARBA00022448"/>
    </source>
</evidence>
<keyword evidence="3" id="KW-0813">Transport</keyword>
<evidence type="ECO:0000256" key="5">
    <source>
        <dbReference type="ARBA" id="ARBA00023034"/>
    </source>
</evidence>
<dbReference type="Gene3D" id="1.20.80.10">
    <property type="match status" value="1"/>
</dbReference>
<comment type="subcellular location">
    <subcellularLocation>
        <location evidence="1">Endoplasmic reticulum</location>
    </subcellularLocation>
    <subcellularLocation>
        <location evidence="2">Golgi apparatus</location>
    </subcellularLocation>
</comment>
<protein>
    <recommendedName>
        <fullName evidence="8">Acyl-CoA-binding protein</fullName>
    </recommendedName>
</protein>
<name>A0ABM2WZQ1_MESAU</name>
<evidence type="ECO:0000256" key="4">
    <source>
        <dbReference type="ARBA" id="ARBA00022824"/>
    </source>
</evidence>
<dbReference type="PANTHER" id="PTHR23310:SF54">
    <property type="entry name" value="ACYL-COA-BINDING PROTEIN"/>
    <property type="match status" value="1"/>
</dbReference>
<evidence type="ECO:0000256" key="6">
    <source>
        <dbReference type="ARBA" id="ARBA00023121"/>
    </source>
</evidence>
<keyword evidence="5" id="KW-0333">Golgi apparatus</keyword>
<keyword evidence="7" id="KW-0379">Hydroxylation</keyword>
<dbReference type="InterPro" id="IPR035984">
    <property type="entry name" value="Acyl-CoA-binding_sf"/>
</dbReference>
<keyword evidence="10" id="KW-1185">Reference proteome</keyword>
<accession>A0ABM2WZQ1</accession>
<dbReference type="Pfam" id="PF00887">
    <property type="entry name" value="ACBP"/>
    <property type="match status" value="1"/>
</dbReference>
<evidence type="ECO:0000313" key="11">
    <source>
        <dbReference type="RefSeq" id="XP_040596149.1"/>
    </source>
</evidence>
<dbReference type="Proteomes" id="UP000886700">
    <property type="component" value="Unplaced"/>
</dbReference>
<keyword evidence="4" id="KW-0256">Endoplasmic reticulum</keyword>